<dbReference type="InterPro" id="IPR038765">
    <property type="entry name" value="Papain-like_cys_pep_sf"/>
</dbReference>
<dbReference type="EMBL" id="JAPQKO010000003">
    <property type="protein sequence ID" value="KAJ5172404.1"/>
    <property type="molecule type" value="Genomic_DNA"/>
</dbReference>
<dbReference type="InterPro" id="IPR001447">
    <property type="entry name" value="Arylamine_N-AcTrfase"/>
</dbReference>
<dbReference type="Proteomes" id="UP001146351">
    <property type="component" value="Unassembled WGS sequence"/>
</dbReference>
<sequence>MGSLSTYTDAQLEAYLARIDYGDSVQDPGTTLQQLRQKVQAGGLDPLAVLSDLQRHHLAAIPWGNSGLHYSQSRTISLHSESLFEKMVERRLDGYCMESTGLFFTVMRSLGYTVYATGGRVSRAIAAGVDDGRYVSIGHMVLIVIIDGQKFMVDVGFGRNCATKPIPLKDGAIATFIGASEMRLIRDTLVEFTDKTQKVWIYQIRDNPKSPWVPNICFSDIEFLPQDFEVINFSVSQRRASWFTQIFVCMRMVTDFEKQEIVGQYIISGKELKRRIHGQTEVLQTFQSEADRVKALAQYFGMHLRQSETEGIRGLTSEIK</sequence>
<evidence type="ECO:0000313" key="2">
    <source>
        <dbReference type="EMBL" id="KAJ5172404.1"/>
    </source>
</evidence>
<evidence type="ECO:0008006" key="4">
    <source>
        <dbReference type="Google" id="ProtNLM"/>
    </source>
</evidence>
<protein>
    <recommendedName>
        <fullName evidence="4">Arylamine N-acetyltransferase</fullName>
    </recommendedName>
</protein>
<dbReference type="InterPro" id="IPR053710">
    <property type="entry name" value="Arylamine_NAT_domain_sf"/>
</dbReference>
<keyword evidence="3" id="KW-1185">Reference proteome</keyword>
<comment type="similarity">
    <text evidence="1">Belongs to the arylamine N-acetyltransferase family.</text>
</comment>
<dbReference type="Gene3D" id="3.30.2140.20">
    <property type="match status" value="1"/>
</dbReference>
<reference evidence="2" key="2">
    <citation type="journal article" date="2023" name="IMA Fungus">
        <title>Comparative genomic study of the Penicillium genus elucidates a diverse pangenome and 15 lateral gene transfer events.</title>
        <authorList>
            <person name="Petersen C."/>
            <person name="Sorensen T."/>
            <person name="Nielsen M.R."/>
            <person name="Sondergaard T.E."/>
            <person name="Sorensen J.L."/>
            <person name="Fitzpatrick D.A."/>
            <person name="Frisvad J.C."/>
            <person name="Nielsen K.L."/>
        </authorList>
    </citation>
    <scope>NUCLEOTIDE SEQUENCE</scope>
    <source>
        <strain evidence="2">IBT 21917</strain>
    </source>
</reference>
<gene>
    <name evidence="2" type="ORF">N7492_004997</name>
</gene>
<evidence type="ECO:0000256" key="1">
    <source>
        <dbReference type="ARBA" id="ARBA00006547"/>
    </source>
</evidence>
<evidence type="ECO:0000313" key="3">
    <source>
        <dbReference type="Proteomes" id="UP001146351"/>
    </source>
</evidence>
<organism evidence="2 3">
    <name type="scientific">Penicillium capsulatum</name>
    <dbReference type="NCBI Taxonomy" id="69766"/>
    <lineage>
        <taxon>Eukaryota</taxon>
        <taxon>Fungi</taxon>
        <taxon>Dikarya</taxon>
        <taxon>Ascomycota</taxon>
        <taxon>Pezizomycotina</taxon>
        <taxon>Eurotiomycetes</taxon>
        <taxon>Eurotiomycetidae</taxon>
        <taxon>Eurotiales</taxon>
        <taxon>Aspergillaceae</taxon>
        <taxon>Penicillium</taxon>
    </lineage>
</organism>
<reference evidence="2" key="1">
    <citation type="submission" date="2022-11" db="EMBL/GenBank/DDBJ databases">
        <authorList>
            <person name="Petersen C."/>
        </authorList>
    </citation>
    <scope>NUCLEOTIDE SEQUENCE</scope>
    <source>
        <strain evidence="2">IBT 21917</strain>
    </source>
</reference>
<accession>A0A9W9LQJ9</accession>
<dbReference type="SUPFAM" id="SSF54001">
    <property type="entry name" value="Cysteine proteinases"/>
    <property type="match status" value="1"/>
</dbReference>
<comment type="caution">
    <text evidence="2">The sequence shown here is derived from an EMBL/GenBank/DDBJ whole genome shotgun (WGS) entry which is preliminary data.</text>
</comment>
<dbReference type="OrthoDB" id="10260017at2759"/>
<dbReference type="PANTHER" id="PTHR11786">
    <property type="entry name" value="N-HYDROXYARYLAMINE O-ACETYLTRANSFERASE"/>
    <property type="match status" value="1"/>
</dbReference>
<proteinExistence type="inferred from homology"/>
<dbReference type="GO" id="GO:0016407">
    <property type="term" value="F:acetyltransferase activity"/>
    <property type="evidence" value="ECO:0007669"/>
    <property type="project" value="InterPro"/>
</dbReference>
<dbReference type="Pfam" id="PF00797">
    <property type="entry name" value="Acetyltransf_2"/>
    <property type="match status" value="1"/>
</dbReference>
<name>A0A9W9LQJ9_9EURO</name>
<dbReference type="PANTHER" id="PTHR11786:SF0">
    <property type="entry name" value="ARYLAMINE N-ACETYLTRANSFERASE 4-RELATED"/>
    <property type="match status" value="1"/>
</dbReference>
<dbReference type="AlphaFoldDB" id="A0A9W9LQJ9"/>